<dbReference type="Proteomes" id="UP000326170">
    <property type="component" value="Chromosome"/>
</dbReference>
<evidence type="ECO:0000313" key="1">
    <source>
        <dbReference type="EMBL" id="QFU82091.1"/>
    </source>
</evidence>
<dbReference type="EMBL" id="CP045488">
    <property type="protein sequence ID" value="QFU82091.1"/>
    <property type="molecule type" value="Genomic_DNA"/>
</dbReference>
<proteinExistence type="predicted"/>
<dbReference type="AlphaFoldDB" id="A0A5P9P1T2"/>
<protein>
    <submittedName>
        <fullName evidence="1">Uncharacterized protein</fullName>
    </submittedName>
</protein>
<dbReference type="KEGG" id="nas:GCU68_05885"/>
<reference evidence="1 2" key="1">
    <citation type="journal article" date="2007" name="Int. J. Syst. Evol. Microbiol.">
        <title>Natronorubrum sulfidifaciens sp. nov., an extremely haloalkaliphilic archaeon isolated from Aiding salt lake in Xin-Jiang, China.</title>
        <authorList>
            <person name="Cui H.L."/>
            <person name="Tohty D."/>
            <person name="Liu H.C."/>
            <person name="Liu S.J."/>
            <person name="Oren A."/>
            <person name="Zhou P.J."/>
        </authorList>
    </citation>
    <scope>NUCLEOTIDE SEQUENCE [LARGE SCALE GENOMIC DNA]</scope>
    <source>
        <strain evidence="1 2">7-3</strain>
    </source>
</reference>
<gene>
    <name evidence="1" type="ORF">GCU68_05885</name>
</gene>
<name>A0A5P9P1T2_9EURY</name>
<keyword evidence="2" id="KW-1185">Reference proteome</keyword>
<sequence length="129" mass="14409">MSPDYLPIPREELPPGWGPADCCDGTFAYRHGQPPIELVADRTSADQTHPGLGLSHCWELRYRYFFTDRTVSESIGRVSTRQAAIEGLLECMHTVHESVDEPTDHAEVRDALEGIRFSDVIPDNLSPMG</sequence>
<dbReference type="RefSeq" id="WP_152939796.1">
    <property type="nucleotide sequence ID" value="NZ_CP045488.1"/>
</dbReference>
<organism evidence="1 2">
    <name type="scientific">Natronorubrum aibiense</name>
    <dbReference type="NCBI Taxonomy" id="348826"/>
    <lineage>
        <taxon>Archaea</taxon>
        <taxon>Methanobacteriati</taxon>
        <taxon>Methanobacteriota</taxon>
        <taxon>Stenosarchaea group</taxon>
        <taxon>Halobacteria</taxon>
        <taxon>Halobacteriales</taxon>
        <taxon>Natrialbaceae</taxon>
        <taxon>Natronorubrum</taxon>
    </lineage>
</organism>
<accession>A0A5P9P1T2</accession>
<dbReference type="OrthoDB" id="270718at2157"/>
<evidence type="ECO:0000313" key="2">
    <source>
        <dbReference type="Proteomes" id="UP000326170"/>
    </source>
</evidence>
<dbReference type="GeneID" id="42300558"/>